<dbReference type="OrthoDB" id="1443438at2"/>
<sequence>MQNLKKSIRVRVLVLGLVIGLPLQMCSPEASDDCNCSPITGSYFDIKGMEMSNYRKIDENSVKRMLENEAVPYSEYEGLSVEYQVDYISHRSHAQPSFSMINSAYACSCVYDGYAGSKNEKLINISVITLNDFDENHKANDTINDLIIVKGYYFQENEYLQDYLIKDTTNIKFQGIQLLVDRKPTLNENYKVKVVVELSTGEIYQDISESIIIR</sequence>
<dbReference type="AlphaFoldDB" id="A0A1M6EP16"/>
<protein>
    <submittedName>
        <fullName evidence="1">Uncharacterized protein</fullName>
    </submittedName>
</protein>
<dbReference type="Proteomes" id="UP000184172">
    <property type="component" value="Unassembled WGS sequence"/>
</dbReference>
<evidence type="ECO:0000313" key="2">
    <source>
        <dbReference type="Proteomes" id="UP000184172"/>
    </source>
</evidence>
<name>A0A1M6EP16_9FLAO</name>
<dbReference type="EMBL" id="FQYV01000006">
    <property type="protein sequence ID" value="SHI87176.1"/>
    <property type="molecule type" value="Genomic_DNA"/>
</dbReference>
<evidence type="ECO:0000313" key="1">
    <source>
        <dbReference type="EMBL" id="SHI87176.1"/>
    </source>
</evidence>
<keyword evidence="2" id="KW-1185">Reference proteome</keyword>
<organism evidence="1 2">
    <name type="scientific">Aequorivita viscosa</name>
    <dbReference type="NCBI Taxonomy" id="797419"/>
    <lineage>
        <taxon>Bacteria</taxon>
        <taxon>Pseudomonadati</taxon>
        <taxon>Bacteroidota</taxon>
        <taxon>Flavobacteriia</taxon>
        <taxon>Flavobacteriales</taxon>
        <taxon>Flavobacteriaceae</taxon>
        <taxon>Aequorivita</taxon>
    </lineage>
</organism>
<dbReference type="RefSeq" id="WP_143036811.1">
    <property type="nucleotide sequence ID" value="NZ_FNNS01000001.1"/>
</dbReference>
<gene>
    <name evidence="1" type="ORF">SAMN04487908_106116</name>
</gene>
<reference evidence="2" key="1">
    <citation type="submission" date="2016-11" db="EMBL/GenBank/DDBJ databases">
        <authorList>
            <person name="Varghese N."/>
            <person name="Submissions S."/>
        </authorList>
    </citation>
    <scope>NUCLEOTIDE SEQUENCE [LARGE SCALE GENOMIC DNA]</scope>
    <source>
        <strain evidence="2">DSM 26349</strain>
    </source>
</reference>
<proteinExistence type="predicted"/>
<accession>A0A1M6EP16</accession>